<evidence type="ECO:0000256" key="16">
    <source>
        <dbReference type="PROSITE-ProRule" id="PRU00209"/>
    </source>
</evidence>
<dbReference type="SUPFAM" id="SSF54991">
    <property type="entry name" value="Anticodon-binding domain of PheRS"/>
    <property type="match status" value="1"/>
</dbReference>
<keyword evidence="11 16" id="KW-0694">RNA-binding</keyword>
<comment type="cofactor">
    <cofactor evidence="15">
        <name>Mg(2+)</name>
        <dbReference type="ChEBI" id="CHEBI:18420"/>
    </cofactor>
    <text evidence="15">Binds 2 magnesium ions per tetramer.</text>
</comment>
<dbReference type="InterPro" id="IPR002547">
    <property type="entry name" value="tRNA-bd_dom"/>
</dbReference>
<evidence type="ECO:0000256" key="6">
    <source>
        <dbReference type="ARBA" id="ARBA00022598"/>
    </source>
</evidence>
<dbReference type="SUPFAM" id="SSF55681">
    <property type="entry name" value="Class II aaRS and biotin synthetases"/>
    <property type="match status" value="1"/>
</dbReference>
<dbReference type="InterPro" id="IPR041616">
    <property type="entry name" value="PheRS_beta_core"/>
</dbReference>
<dbReference type="CDD" id="cd02796">
    <property type="entry name" value="tRNA_bind_bactPheRS"/>
    <property type="match status" value="1"/>
</dbReference>
<dbReference type="InterPro" id="IPR045864">
    <property type="entry name" value="aa-tRNA-synth_II/BPL/LPL"/>
</dbReference>
<accession>A0A1I6YV30</accession>
<keyword evidence="7 15" id="KW-0479">Metal-binding</keyword>
<keyword evidence="21" id="KW-1185">Reference proteome</keyword>
<evidence type="ECO:0000256" key="4">
    <source>
        <dbReference type="ARBA" id="ARBA00022490"/>
    </source>
</evidence>
<dbReference type="Pfam" id="PF17759">
    <property type="entry name" value="tRNA_synthFbeta"/>
    <property type="match status" value="1"/>
</dbReference>
<dbReference type="STRING" id="477690.SAMN05216474_1200"/>
<sequence length="812" mass="89788">MKISYKWLKRYVNTDKTPEEISKTLTDTGLEVEGLEKVESVKGGLKGVVIGEVLTCVPHENADKLKVTTVSVNNGEDLQIVCGAPNVAAGQKVVVATVGCTLYPTPEEPFKIKKSKIRGVESVGMLCAEDELGLGQSHAGILVLPEDTEVGMPAAAYFNLEDDYLMEIGLTPNRSDAMGHVGVARDLVAYLNVHEGANLTIDMPSVASFKVDETSQNVSVSVENEELCPRYAGVTISNVKVAPSPEWLQNALRVIGLSPINNIVDVTNYVMHELGSPLHAFDLRTVNGNVVVKTATEGAKFTTLDEEERTLAADQLMITNGNENMCIAGVFGGLESGVKEDTTAIFLESAYFNPVSVRTTAKAHGLNTDSSFRFERGVDPNMTGYALKRAALLIKEVAGGVISSEVTDLYPNPIENAIVEFSYDRCNRLIGTEIAENKVDAILENLDIKVLSKNNGIAQLEIPAYRVDVTREADVIEEVLRIFGFNNIPLPTKLNTSLSARPKVDREKLQHTVAELLTSLGASEMMNNSLTQSTYVEKLGGEVLTPERNVAMLNPLSQDLDVMRQSLIFGALESVAHNQNRQNPDLKLYEFGKVYRKFDAEYNENTRLVFALTGLKEKEQWNAGKAKVDFYTLKAHVEAIFTRLGLTGMLQQKELKKSILVDGVQLNVLKFKVGEIGWISPKMKKHFGIKQDVFIADLDWDAIVDAFKMNKVKFTELPKTFAVRRDFSLLLNKEVTFAEIVNLARKADKKILKDINLFDVYEGDKLEEGKKSYAVSFTFQDAEKTLKDNQVDTVMEKIRGLLEKDLKAELRS</sequence>
<reference evidence="20 21" key="1">
    <citation type="submission" date="2016-10" db="EMBL/GenBank/DDBJ databases">
        <authorList>
            <person name="de Groot N.N."/>
        </authorList>
    </citation>
    <scope>NUCLEOTIDE SEQUENCE [LARGE SCALE GENOMIC DNA]</scope>
    <source>
        <strain evidence="20 21">CGMCC 1.7005</strain>
    </source>
</reference>
<evidence type="ECO:0000256" key="3">
    <source>
        <dbReference type="ARBA" id="ARBA00011209"/>
    </source>
</evidence>
<dbReference type="Gene3D" id="3.30.930.10">
    <property type="entry name" value="Bira Bifunctional Protein, Domain 2"/>
    <property type="match status" value="1"/>
</dbReference>
<dbReference type="SUPFAM" id="SSF46955">
    <property type="entry name" value="Putative DNA-binding domain"/>
    <property type="match status" value="1"/>
</dbReference>
<dbReference type="InterPro" id="IPR005147">
    <property type="entry name" value="tRNA_synthase_B5-dom"/>
</dbReference>
<dbReference type="SMART" id="SM00896">
    <property type="entry name" value="FDX-ACB"/>
    <property type="match status" value="1"/>
</dbReference>
<dbReference type="Proteomes" id="UP000236454">
    <property type="component" value="Unassembled WGS sequence"/>
</dbReference>
<evidence type="ECO:0000256" key="2">
    <source>
        <dbReference type="ARBA" id="ARBA00008653"/>
    </source>
</evidence>
<evidence type="ECO:0000256" key="13">
    <source>
        <dbReference type="ARBA" id="ARBA00023146"/>
    </source>
</evidence>
<dbReference type="SUPFAM" id="SSF56037">
    <property type="entry name" value="PheT/TilS domain"/>
    <property type="match status" value="1"/>
</dbReference>
<dbReference type="InterPro" id="IPR005121">
    <property type="entry name" value="Fdx_antiC-bd"/>
</dbReference>
<comment type="subunit">
    <text evidence="3 15">Tetramer of two alpha and two beta subunits.</text>
</comment>
<dbReference type="FunFam" id="3.50.40.10:FF:000001">
    <property type="entry name" value="Phenylalanine--tRNA ligase beta subunit"/>
    <property type="match status" value="1"/>
</dbReference>
<keyword evidence="13 15" id="KW-0030">Aminoacyl-tRNA synthetase</keyword>
<evidence type="ECO:0000256" key="7">
    <source>
        <dbReference type="ARBA" id="ARBA00022723"/>
    </source>
</evidence>
<evidence type="ECO:0000259" key="18">
    <source>
        <dbReference type="PROSITE" id="PS51447"/>
    </source>
</evidence>
<dbReference type="Pfam" id="PF03147">
    <property type="entry name" value="FDX-ACB"/>
    <property type="match status" value="1"/>
</dbReference>
<evidence type="ECO:0000256" key="12">
    <source>
        <dbReference type="ARBA" id="ARBA00022917"/>
    </source>
</evidence>
<feature type="domain" description="B5" evidence="19">
    <location>
        <begin position="414"/>
        <end position="490"/>
    </location>
</feature>
<feature type="binding site" evidence="15">
    <location>
        <position position="478"/>
    </location>
    <ligand>
        <name>Mg(2+)</name>
        <dbReference type="ChEBI" id="CHEBI:18420"/>
        <note>shared with alpha subunit</note>
    </ligand>
</feature>
<name>A0A1I6YV30_9FLAO</name>
<dbReference type="InterPro" id="IPR005146">
    <property type="entry name" value="B3/B4_tRNA-bd"/>
</dbReference>
<keyword evidence="12 15" id="KW-0648">Protein biosynthesis</keyword>
<dbReference type="InterPro" id="IPR045060">
    <property type="entry name" value="Phe-tRNA-ligase_IIc_bsu"/>
</dbReference>
<comment type="subcellular location">
    <subcellularLocation>
        <location evidence="1 15">Cytoplasm</location>
    </subcellularLocation>
</comment>
<dbReference type="GO" id="GO:0005524">
    <property type="term" value="F:ATP binding"/>
    <property type="evidence" value="ECO:0007669"/>
    <property type="project" value="UniProtKB-UniRule"/>
</dbReference>
<dbReference type="AlphaFoldDB" id="A0A1I6YV30"/>
<dbReference type="Gene3D" id="3.30.56.10">
    <property type="match status" value="2"/>
</dbReference>
<dbReference type="PANTHER" id="PTHR10947:SF0">
    <property type="entry name" value="PHENYLALANINE--TRNA LIGASE BETA SUBUNIT"/>
    <property type="match status" value="1"/>
</dbReference>
<dbReference type="InterPro" id="IPR020825">
    <property type="entry name" value="Phe-tRNA_synthase-like_B3/B4"/>
</dbReference>
<dbReference type="PANTHER" id="PTHR10947">
    <property type="entry name" value="PHENYLALANYL-TRNA SYNTHETASE BETA CHAIN AND LEUCINE-RICH REPEAT-CONTAINING PROTEIN 47"/>
    <property type="match status" value="1"/>
</dbReference>
<feature type="binding site" evidence="15">
    <location>
        <position position="477"/>
    </location>
    <ligand>
        <name>Mg(2+)</name>
        <dbReference type="ChEBI" id="CHEBI:18420"/>
        <note>shared with alpha subunit</note>
    </ligand>
</feature>
<feature type="binding site" evidence="15">
    <location>
        <position position="468"/>
    </location>
    <ligand>
        <name>Mg(2+)</name>
        <dbReference type="ChEBI" id="CHEBI:18420"/>
        <note>shared with alpha subunit</note>
    </ligand>
</feature>
<dbReference type="PROSITE" id="PS51483">
    <property type="entry name" value="B5"/>
    <property type="match status" value="1"/>
</dbReference>
<feature type="binding site" evidence="15">
    <location>
        <position position="474"/>
    </location>
    <ligand>
        <name>Mg(2+)</name>
        <dbReference type="ChEBI" id="CHEBI:18420"/>
        <note>shared with alpha subunit</note>
    </ligand>
</feature>
<feature type="domain" description="TRNA-binding" evidence="17">
    <location>
        <begin position="42"/>
        <end position="155"/>
    </location>
</feature>
<dbReference type="RefSeq" id="WP_090247401.1">
    <property type="nucleotide sequence ID" value="NZ_FPAS01000001.1"/>
</dbReference>
<dbReference type="HAMAP" id="MF_00283">
    <property type="entry name" value="Phe_tRNA_synth_beta1"/>
    <property type="match status" value="1"/>
</dbReference>
<comment type="similarity">
    <text evidence="2 15">Belongs to the phenylalanyl-tRNA synthetase beta subunit family. Type 1 subfamily.</text>
</comment>
<evidence type="ECO:0000313" key="20">
    <source>
        <dbReference type="EMBL" id="SFT54214.1"/>
    </source>
</evidence>
<dbReference type="SMART" id="SM00873">
    <property type="entry name" value="B3_4"/>
    <property type="match status" value="1"/>
</dbReference>
<evidence type="ECO:0000256" key="10">
    <source>
        <dbReference type="ARBA" id="ARBA00022842"/>
    </source>
</evidence>
<proteinExistence type="inferred from homology"/>
<dbReference type="InterPro" id="IPR036690">
    <property type="entry name" value="Fdx_antiC-bd_sf"/>
</dbReference>
<evidence type="ECO:0000256" key="8">
    <source>
        <dbReference type="ARBA" id="ARBA00022741"/>
    </source>
</evidence>
<dbReference type="InterPro" id="IPR009061">
    <property type="entry name" value="DNA-bd_dom_put_sf"/>
</dbReference>
<dbReference type="NCBIfam" id="NF045760">
    <property type="entry name" value="YtpR"/>
    <property type="match status" value="1"/>
</dbReference>
<dbReference type="Pfam" id="PF01588">
    <property type="entry name" value="tRNA_bind"/>
    <property type="match status" value="1"/>
</dbReference>
<dbReference type="GO" id="GO:0000049">
    <property type="term" value="F:tRNA binding"/>
    <property type="evidence" value="ECO:0007669"/>
    <property type="project" value="UniProtKB-UniRule"/>
</dbReference>
<protein>
    <recommendedName>
        <fullName evidence="15">Phenylalanine--tRNA ligase beta subunit</fullName>
        <ecNumber evidence="15">6.1.1.20</ecNumber>
    </recommendedName>
    <alternativeName>
        <fullName evidence="15">Phenylalanyl-tRNA synthetase beta subunit</fullName>
        <shortName evidence="15">PheRS</shortName>
    </alternativeName>
</protein>
<dbReference type="EC" id="6.1.1.20" evidence="15"/>
<evidence type="ECO:0000256" key="11">
    <source>
        <dbReference type="ARBA" id="ARBA00022884"/>
    </source>
</evidence>
<gene>
    <name evidence="15" type="primary">pheT</name>
    <name evidence="20" type="ORF">SAMN05216474_1200</name>
</gene>
<evidence type="ECO:0000313" key="21">
    <source>
        <dbReference type="Proteomes" id="UP000236454"/>
    </source>
</evidence>
<dbReference type="PROSITE" id="PS51447">
    <property type="entry name" value="FDX_ACB"/>
    <property type="match status" value="1"/>
</dbReference>
<dbReference type="GO" id="GO:0006432">
    <property type="term" value="P:phenylalanyl-tRNA aminoacylation"/>
    <property type="evidence" value="ECO:0007669"/>
    <property type="project" value="UniProtKB-UniRule"/>
</dbReference>
<dbReference type="SUPFAM" id="SSF50249">
    <property type="entry name" value="Nucleic acid-binding proteins"/>
    <property type="match status" value="1"/>
</dbReference>
<dbReference type="EMBL" id="FPAS01000001">
    <property type="protein sequence ID" value="SFT54214.1"/>
    <property type="molecule type" value="Genomic_DNA"/>
</dbReference>
<evidence type="ECO:0000256" key="15">
    <source>
        <dbReference type="HAMAP-Rule" id="MF_00283"/>
    </source>
</evidence>
<feature type="domain" description="FDX-ACB" evidence="18">
    <location>
        <begin position="718"/>
        <end position="811"/>
    </location>
</feature>
<evidence type="ECO:0000256" key="9">
    <source>
        <dbReference type="ARBA" id="ARBA00022840"/>
    </source>
</evidence>
<keyword evidence="4 15" id="KW-0963">Cytoplasm</keyword>
<dbReference type="SMART" id="SM00874">
    <property type="entry name" value="B5"/>
    <property type="match status" value="1"/>
</dbReference>
<organism evidence="20 21">
    <name type="scientific">Lishizhenia tianjinensis</name>
    <dbReference type="NCBI Taxonomy" id="477690"/>
    <lineage>
        <taxon>Bacteria</taxon>
        <taxon>Pseudomonadati</taxon>
        <taxon>Bacteroidota</taxon>
        <taxon>Flavobacteriia</taxon>
        <taxon>Flavobacteriales</taxon>
        <taxon>Crocinitomicaceae</taxon>
        <taxon>Lishizhenia</taxon>
    </lineage>
</organism>
<dbReference type="NCBIfam" id="TIGR00472">
    <property type="entry name" value="pheT_bact"/>
    <property type="match status" value="1"/>
</dbReference>
<keyword evidence="5 16" id="KW-0820">tRNA-binding</keyword>
<dbReference type="InterPro" id="IPR004532">
    <property type="entry name" value="Phe-tRNA-ligase_IIc_bsu_bact"/>
</dbReference>
<dbReference type="PROSITE" id="PS50886">
    <property type="entry name" value="TRBD"/>
    <property type="match status" value="1"/>
</dbReference>
<keyword evidence="9 15" id="KW-0067">ATP-binding</keyword>
<dbReference type="FunFam" id="2.40.50.140:FF:000045">
    <property type="entry name" value="Phenylalanine--tRNA ligase beta subunit"/>
    <property type="match status" value="1"/>
</dbReference>
<dbReference type="FunFam" id="3.30.70.380:FF:000001">
    <property type="entry name" value="Phenylalanine--tRNA ligase beta subunit"/>
    <property type="match status" value="1"/>
</dbReference>
<dbReference type="CDD" id="cd00769">
    <property type="entry name" value="PheRS_beta_core"/>
    <property type="match status" value="1"/>
</dbReference>
<evidence type="ECO:0000256" key="1">
    <source>
        <dbReference type="ARBA" id="ARBA00004496"/>
    </source>
</evidence>
<evidence type="ECO:0000259" key="19">
    <source>
        <dbReference type="PROSITE" id="PS51483"/>
    </source>
</evidence>
<dbReference type="Gene3D" id="3.30.70.380">
    <property type="entry name" value="Ferrodoxin-fold anticodon-binding domain"/>
    <property type="match status" value="1"/>
</dbReference>
<evidence type="ECO:0000256" key="5">
    <source>
        <dbReference type="ARBA" id="ARBA00022555"/>
    </source>
</evidence>
<dbReference type="InterPro" id="IPR033714">
    <property type="entry name" value="tRNA_bind_bactPheRS"/>
</dbReference>
<evidence type="ECO:0000259" key="17">
    <source>
        <dbReference type="PROSITE" id="PS50886"/>
    </source>
</evidence>
<comment type="catalytic activity">
    <reaction evidence="14 15">
        <text>tRNA(Phe) + L-phenylalanine + ATP = L-phenylalanyl-tRNA(Phe) + AMP + diphosphate + H(+)</text>
        <dbReference type="Rhea" id="RHEA:19413"/>
        <dbReference type="Rhea" id="RHEA-COMP:9668"/>
        <dbReference type="Rhea" id="RHEA-COMP:9699"/>
        <dbReference type="ChEBI" id="CHEBI:15378"/>
        <dbReference type="ChEBI" id="CHEBI:30616"/>
        <dbReference type="ChEBI" id="CHEBI:33019"/>
        <dbReference type="ChEBI" id="CHEBI:58095"/>
        <dbReference type="ChEBI" id="CHEBI:78442"/>
        <dbReference type="ChEBI" id="CHEBI:78531"/>
        <dbReference type="ChEBI" id="CHEBI:456215"/>
        <dbReference type="EC" id="6.1.1.20"/>
    </reaction>
</comment>
<dbReference type="Pfam" id="PF03483">
    <property type="entry name" value="B3_4"/>
    <property type="match status" value="1"/>
</dbReference>
<dbReference type="Gene3D" id="2.40.50.140">
    <property type="entry name" value="Nucleic acid-binding proteins"/>
    <property type="match status" value="1"/>
</dbReference>
<evidence type="ECO:0000256" key="14">
    <source>
        <dbReference type="ARBA" id="ARBA00049255"/>
    </source>
</evidence>
<keyword evidence="6 15" id="KW-0436">Ligase</keyword>
<dbReference type="GO" id="GO:0000287">
    <property type="term" value="F:magnesium ion binding"/>
    <property type="evidence" value="ECO:0007669"/>
    <property type="project" value="UniProtKB-UniRule"/>
</dbReference>
<dbReference type="GO" id="GO:0009328">
    <property type="term" value="C:phenylalanine-tRNA ligase complex"/>
    <property type="evidence" value="ECO:0007669"/>
    <property type="project" value="TreeGrafter"/>
</dbReference>
<dbReference type="OrthoDB" id="9805455at2"/>
<keyword evidence="10 15" id="KW-0460">Magnesium</keyword>
<keyword evidence="8 15" id="KW-0547">Nucleotide-binding</keyword>
<dbReference type="InterPro" id="IPR012340">
    <property type="entry name" value="NA-bd_OB-fold"/>
</dbReference>
<dbReference type="Pfam" id="PF03484">
    <property type="entry name" value="B5"/>
    <property type="match status" value="1"/>
</dbReference>
<dbReference type="GO" id="GO:0004826">
    <property type="term" value="F:phenylalanine-tRNA ligase activity"/>
    <property type="evidence" value="ECO:0007669"/>
    <property type="project" value="UniProtKB-UniRule"/>
</dbReference>
<dbReference type="Gene3D" id="3.50.40.10">
    <property type="entry name" value="Phenylalanyl-trna Synthetase, Chain B, domain 3"/>
    <property type="match status" value="1"/>
</dbReference>